<dbReference type="InterPro" id="IPR005121">
    <property type="entry name" value="Fdx_antiC-bd"/>
</dbReference>
<keyword evidence="10 15" id="KW-0460">Magnesium</keyword>
<dbReference type="PROSITE" id="PS51447">
    <property type="entry name" value="FDX_ACB"/>
    <property type="match status" value="1"/>
</dbReference>
<keyword evidence="21" id="KW-1185">Reference proteome</keyword>
<dbReference type="GO" id="GO:0004826">
    <property type="term" value="F:phenylalanine-tRNA ligase activity"/>
    <property type="evidence" value="ECO:0007669"/>
    <property type="project" value="UniProtKB-UniRule"/>
</dbReference>
<dbReference type="FunFam" id="3.30.56.10:FF:000002">
    <property type="entry name" value="Phenylalanine--tRNA ligase beta subunit"/>
    <property type="match status" value="1"/>
</dbReference>
<feature type="domain" description="B5" evidence="19">
    <location>
        <begin position="400"/>
        <end position="476"/>
    </location>
</feature>
<feature type="binding site" evidence="15">
    <location>
        <position position="463"/>
    </location>
    <ligand>
        <name>Mg(2+)</name>
        <dbReference type="ChEBI" id="CHEBI:18420"/>
        <note>shared with alpha subunit</note>
    </ligand>
</feature>
<keyword evidence="4 15" id="KW-0963">Cytoplasm</keyword>
<dbReference type="InterPro" id="IPR012340">
    <property type="entry name" value="NA-bd_OB-fold"/>
</dbReference>
<name>A0A974RX61_9GAMM</name>
<evidence type="ECO:0000256" key="7">
    <source>
        <dbReference type="ARBA" id="ARBA00022723"/>
    </source>
</evidence>
<comment type="subunit">
    <text evidence="3 15">Tetramer of two alpha and two beta subunits.</text>
</comment>
<evidence type="ECO:0000256" key="12">
    <source>
        <dbReference type="ARBA" id="ARBA00022917"/>
    </source>
</evidence>
<evidence type="ECO:0000313" key="20">
    <source>
        <dbReference type="EMBL" id="QQP84499.1"/>
    </source>
</evidence>
<keyword evidence="9 15" id="KW-0067">ATP-binding</keyword>
<dbReference type="InterPro" id="IPR041616">
    <property type="entry name" value="PheRS_beta_core"/>
</dbReference>
<comment type="cofactor">
    <cofactor evidence="15">
        <name>Mg(2+)</name>
        <dbReference type="ChEBI" id="CHEBI:18420"/>
    </cofactor>
    <text evidence="15">Binds 2 magnesium ions per tetramer.</text>
</comment>
<keyword evidence="12 15" id="KW-0648">Protein biosynthesis</keyword>
<evidence type="ECO:0000256" key="5">
    <source>
        <dbReference type="ARBA" id="ARBA00022555"/>
    </source>
</evidence>
<dbReference type="Pfam" id="PF03484">
    <property type="entry name" value="B5"/>
    <property type="match status" value="1"/>
</dbReference>
<gene>
    <name evidence="15 20" type="primary">pheT</name>
    <name evidence="20" type="ORF">JHT90_08715</name>
</gene>
<keyword evidence="6 15" id="KW-0436">Ligase</keyword>
<dbReference type="Pfam" id="PF03147">
    <property type="entry name" value="FDX-ACB"/>
    <property type="match status" value="1"/>
</dbReference>
<comment type="catalytic activity">
    <reaction evidence="14 15">
        <text>tRNA(Phe) + L-phenylalanine + ATP = L-phenylalanyl-tRNA(Phe) + AMP + diphosphate + H(+)</text>
        <dbReference type="Rhea" id="RHEA:19413"/>
        <dbReference type="Rhea" id="RHEA-COMP:9668"/>
        <dbReference type="Rhea" id="RHEA-COMP:9699"/>
        <dbReference type="ChEBI" id="CHEBI:15378"/>
        <dbReference type="ChEBI" id="CHEBI:30616"/>
        <dbReference type="ChEBI" id="CHEBI:33019"/>
        <dbReference type="ChEBI" id="CHEBI:58095"/>
        <dbReference type="ChEBI" id="CHEBI:78442"/>
        <dbReference type="ChEBI" id="CHEBI:78531"/>
        <dbReference type="ChEBI" id="CHEBI:456215"/>
        <dbReference type="EC" id="6.1.1.20"/>
    </reaction>
</comment>
<evidence type="ECO:0000256" key="1">
    <source>
        <dbReference type="ARBA" id="ARBA00004496"/>
    </source>
</evidence>
<dbReference type="InterPro" id="IPR002547">
    <property type="entry name" value="tRNA-bd_dom"/>
</dbReference>
<dbReference type="PANTHER" id="PTHR10947">
    <property type="entry name" value="PHENYLALANYL-TRNA SYNTHETASE BETA CHAIN AND LEUCINE-RICH REPEAT-CONTAINING PROTEIN 47"/>
    <property type="match status" value="1"/>
</dbReference>
<evidence type="ECO:0000256" key="16">
    <source>
        <dbReference type="PROSITE-ProRule" id="PRU00209"/>
    </source>
</evidence>
<dbReference type="HAMAP" id="MF_00283">
    <property type="entry name" value="Phe_tRNA_synth_beta1"/>
    <property type="match status" value="1"/>
</dbReference>
<sequence length="793" mass="87833">MKFSENWLRSLVNPNVSQDDLIARLSMAGLEVDSVEAVAQQFTGVVVGEIISIEQHPDADKLRVCQVSNGNETLQVVCGAPNARQGLKVPFALLGAKLPGDFTIKKAKLRGIESNGMLCSAKELGISDDHAGLMELPADAPVGKDFRDYLNLDDIVIEVDLTPNRGDCLSVRGIAREVGALYNSAVAEFDTHAVTPTIDDQISIDVMNTAGCPRYLGRIIRNVDVTKPTPMWMVERLRRSGIRSIDAVVDVTNYVMIELGQPMHAFDLAEIDQGIVVRMAYQDEQLTLLNEQQVKLRNDTLVIADHAKPLAIAGVMGGEHSGISNKTKDLLLESAFFDIVTVAGKARSYGLHTDASQRYERGVDWQLSRPAMERATALLLEIIGGEAGPIVEAVSEQNLPTISSVTLRAERIEKVLGIALTNQQVEQLLKPLGVTLQVKAEGIWQVTVPSYRYDLAIEEDLIEEVARLYGYNRLPVRYPQARLAPHANKQEAEINKKSLRDLLVARGYQENITYSFIDPKLFKLFNPEHEPLMLANPISNDMSAMRISLWPGLIKTLQHNLNRQQNRVRIFEIGLRFEGQLPQLKQEDMVAGLIMGSRLPAGWANTKEVVDFYDIKGDVEAILGLAGALDQYQFIPQQHTALHPGQSAIIVRDGQDVGYIGALHPELAKVLGIDVPIYLFELSLSEMKLGNLPKFRELSRFPEVSRDLAILVDKSLIAEKCMATIKTAAGNYLTSIQLFDVYQGKGIDDNQKSIAVSLTWQHPERTLTDDEINASLQNIVAVLEEQFNATLRK</sequence>
<dbReference type="EMBL" id="CP067393">
    <property type="protein sequence ID" value="QQP84499.1"/>
    <property type="molecule type" value="Genomic_DNA"/>
</dbReference>
<dbReference type="InterPro" id="IPR005146">
    <property type="entry name" value="B3/B4_tRNA-bd"/>
</dbReference>
<dbReference type="PANTHER" id="PTHR10947:SF0">
    <property type="entry name" value="PHENYLALANINE--TRNA LIGASE BETA SUBUNIT"/>
    <property type="match status" value="1"/>
</dbReference>
<keyword evidence="5 16" id="KW-0820">tRNA-binding</keyword>
<dbReference type="PROSITE" id="PS50886">
    <property type="entry name" value="TRBD"/>
    <property type="match status" value="1"/>
</dbReference>
<dbReference type="SMART" id="SM00873">
    <property type="entry name" value="B3_4"/>
    <property type="match status" value="1"/>
</dbReference>
<dbReference type="KEGG" id="eaz:JHT90_08715"/>
<dbReference type="CDD" id="cd00769">
    <property type="entry name" value="PheRS_beta_core"/>
    <property type="match status" value="1"/>
</dbReference>
<dbReference type="InterPro" id="IPR009061">
    <property type="entry name" value="DNA-bd_dom_put_sf"/>
</dbReference>
<dbReference type="SUPFAM" id="SSF54991">
    <property type="entry name" value="Anticodon-binding domain of PheRS"/>
    <property type="match status" value="1"/>
</dbReference>
<dbReference type="SUPFAM" id="SSF50249">
    <property type="entry name" value="Nucleic acid-binding proteins"/>
    <property type="match status" value="1"/>
</dbReference>
<keyword evidence="13 15" id="KW-0030">Aminoacyl-tRNA synthetase</keyword>
<dbReference type="InterPro" id="IPR005147">
    <property type="entry name" value="tRNA_synthase_B5-dom"/>
</dbReference>
<evidence type="ECO:0000259" key="17">
    <source>
        <dbReference type="PROSITE" id="PS50886"/>
    </source>
</evidence>
<evidence type="ECO:0000256" key="11">
    <source>
        <dbReference type="ARBA" id="ARBA00022884"/>
    </source>
</evidence>
<evidence type="ECO:0000256" key="4">
    <source>
        <dbReference type="ARBA" id="ARBA00022490"/>
    </source>
</evidence>
<feature type="domain" description="FDX-ACB" evidence="18">
    <location>
        <begin position="699"/>
        <end position="792"/>
    </location>
</feature>
<dbReference type="FunFam" id="3.50.40.10:FF:000001">
    <property type="entry name" value="Phenylalanine--tRNA ligase beta subunit"/>
    <property type="match status" value="1"/>
</dbReference>
<dbReference type="InterPro" id="IPR033714">
    <property type="entry name" value="tRNA_bind_bactPheRS"/>
</dbReference>
<feature type="binding site" evidence="15">
    <location>
        <position position="464"/>
    </location>
    <ligand>
        <name>Mg(2+)</name>
        <dbReference type="ChEBI" id="CHEBI:18420"/>
        <note>shared with alpha subunit</note>
    </ligand>
</feature>
<dbReference type="EC" id="6.1.1.20" evidence="15"/>
<dbReference type="Pfam" id="PF17759">
    <property type="entry name" value="tRNA_synthFbeta"/>
    <property type="match status" value="1"/>
</dbReference>
<evidence type="ECO:0000313" key="21">
    <source>
        <dbReference type="Proteomes" id="UP000595278"/>
    </source>
</evidence>
<evidence type="ECO:0000256" key="6">
    <source>
        <dbReference type="ARBA" id="ARBA00022598"/>
    </source>
</evidence>
<dbReference type="Gene3D" id="3.50.40.10">
    <property type="entry name" value="Phenylalanyl-trna Synthetase, Chain B, domain 3"/>
    <property type="match status" value="1"/>
</dbReference>
<dbReference type="RefSeq" id="WP_201090396.1">
    <property type="nucleotide sequence ID" value="NZ_CP067393.1"/>
</dbReference>
<dbReference type="PROSITE" id="PS51483">
    <property type="entry name" value="B5"/>
    <property type="match status" value="1"/>
</dbReference>
<dbReference type="Proteomes" id="UP000595278">
    <property type="component" value="Chromosome"/>
</dbReference>
<dbReference type="GO" id="GO:0005524">
    <property type="term" value="F:ATP binding"/>
    <property type="evidence" value="ECO:0007669"/>
    <property type="project" value="UniProtKB-UniRule"/>
</dbReference>
<dbReference type="InterPro" id="IPR036690">
    <property type="entry name" value="Fdx_antiC-bd_sf"/>
</dbReference>
<dbReference type="SUPFAM" id="SSF56037">
    <property type="entry name" value="PheT/TilS domain"/>
    <property type="match status" value="1"/>
</dbReference>
<evidence type="ECO:0000256" key="3">
    <source>
        <dbReference type="ARBA" id="ARBA00011209"/>
    </source>
</evidence>
<dbReference type="GO" id="GO:0000049">
    <property type="term" value="F:tRNA binding"/>
    <property type="evidence" value="ECO:0007669"/>
    <property type="project" value="UniProtKB-UniRule"/>
</dbReference>
<organism evidence="20 21">
    <name type="scientific">Entomomonas asaccharolytica</name>
    <dbReference type="NCBI Taxonomy" id="2785331"/>
    <lineage>
        <taxon>Bacteria</taxon>
        <taxon>Pseudomonadati</taxon>
        <taxon>Pseudomonadota</taxon>
        <taxon>Gammaproteobacteria</taxon>
        <taxon>Pseudomonadales</taxon>
        <taxon>Pseudomonadaceae</taxon>
        <taxon>Entomomonas</taxon>
    </lineage>
</organism>
<dbReference type="SMART" id="SM00896">
    <property type="entry name" value="FDX-ACB"/>
    <property type="match status" value="1"/>
</dbReference>
<feature type="domain" description="TRNA-binding" evidence="17">
    <location>
        <begin position="39"/>
        <end position="147"/>
    </location>
</feature>
<keyword evidence="7 15" id="KW-0479">Metal-binding</keyword>
<dbReference type="Gene3D" id="2.40.50.140">
    <property type="entry name" value="Nucleic acid-binding proteins"/>
    <property type="match status" value="1"/>
</dbReference>
<dbReference type="NCBIfam" id="TIGR00472">
    <property type="entry name" value="pheT_bact"/>
    <property type="match status" value="1"/>
</dbReference>
<dbReference type="InterPro" id="IPR045060">
    <property type="entry name" value="Phe-tRNA-ligase_IIc_bsu"/>
</dbReference>
<evidence type="ECO:0000256" key="2">
    <source>
        <dbReference type="ARBA" id="ARBA00008653"/>
    </source>
</evidence>
<dbReference type="Gene3D" id="3.30.56.10">
    <property type="match status" value="2"/>
</dbReference>
<dbReference type="Pfam" id="PF03483">
    <property type="entry name" value="B3_4"/>
    <property type="match status" value="1"/>
</dbReference>
<dbReference type="SMART" id="SM00874">
    <property type="entry name" value="B5"/>
    <property type="match status" value="1"/>
</dbReference>
<accession>A0A974RX61</accession>
<comment type="subcellular location">
    <subcellularLocation>
        <location evidence="1 15">Cytoplasm</location>
    </subcellularLocation>
</comment>
<dbReference type="SUPFAM" id="SSF46955">
    <property type="entry name" value="Putative DNA-binding domain"/>
    <property type="match status" value="1"/>
</dbReference>
<dbReference type="Pfam" id="PF01588">
    <property type="entry name" value="tRNA_bind"/>
    <property type="match status" value="1"/>
</dbReference>
<dbReference type="GO" id="GO:0009328">
    <property type="term" value="C:phenylalanine-tRNA ligase complex"/>
    <property type="evidence" value="ECO:0007669"/>
    <property type="project" value="TreeGrafter"/>
</dbReference>
<keyword evidence="11 16" id="KW-0694">RNA-binding</keyword>
<feature type="binding site" evidence="15">
    <location>
        <position position="460"/>
    </location>
    <ligand>
        <name>Mg(2+)</name>
        <dbReference type="ChEBI" id="CHEBI:18420"/>
        <note>shared with alpha subunit</note>
    </ligand>
</feature>
<reference evidence="20 21" key="1">
    <citation type="submission" date="2021-01" db="EMBL/GenBank/DDBJ databases">
        <title>Entomomonas sp. F2A isolated from a house cricket (Acheta domesticus).</title>
        <authorList>
            <person name="Spergser J."/>
            <person name="Busse H.-J."/>
        </authorList>
    </citation>
    <scope>NUCLEOTIDE SEQUENCE [LARGE SCALE GENOMIC DNA]</scope>
    <source>
        <strain evidence="20 21">F2A</strain>
    </source>
</reference>
<evidence type="ECO:0000256" key="9">
    <source>
        <dbReference type="ARBA" id="ARBA00022840"/>
    </source>
</evidence>
<dbReference type="FunFam" id="2.40.50.140:FF:000045">
    <property type="entry name" value="Phenylalanine--tRNA ligase beta subunit"/>
    <property type="match status" value="1"/>
</dbReference>
<dbReference type="GO" id="GO:0000287">
    <property type="term" value="F:magnesium ion binding"/>
    <property type="evidence" value="ECO:0007669"/>
    <property type="project" value="UniProtKB-UniRule"/>
</dbReference>
<comment type="similarity">
    <text evidence="2 15">Belongs to the phenylalanyl-tRNA synthetase beta subunit family. Type 1 subfamily.</text>
</comment>
<evidence type="ECO:0000259" key="18">
    <source>
        <dbReference type="PROSITE" id="PS51447"/>
    </source>
</evidence>
<dbReference type="Gene3D" id="3.30.70.380">
    <property type="entry name" value="Ferrodoxin-fold anticodon-binding domain"/>
    <property type="match status" value="1"/>
</dbReference>
<dbReference type="GO" id="GO:0006432">
    <property type="term" value="P:phenylalanyl-tRNA aminoacylation"/>
    <property type="evidence" value="ECO:0007669"/>
    <property type="project" value="UniProtKB-UniRule"/>
</dbReference>
<evidence type="ECO:0000256" key="8">
    <source>
        <dbReference type="ARBA" id="ARBA00022741"/>
    </source>
</evidence>
<evidence type="ECO:0000256" key="10">
    <source>
        <dbReference type="ARBA" id="ARBA00022842"/>
    </source>
</evidence>
<dbReference type="SUPFAM" id="SSF55681">
    <property type="entry name" value="Class II aaRS and biotin synthetases"/>
    <property type="match status" value="1"/>
</dbReference>
<evidence type="ECO:0000256" key="15">
    <source>
        <dbReference type="HAMAP-Rule" id="MF_00283"/>
    </source>
</evidence>
<evidence type="ECO:0000256" key="14">
    <source>
        <dbReference type="ARBA" id="ARBA00049255"/>
    </source>
</evidence>
<dbReference type="Gene3D" id="3.30.930.10">
    <property type="entry name" value="Bira Bifunctional Protein, Domain 2"/>
    <property type="match status" value="1"/>
</dbReference>
<dbReference type="AlphaFoldDB" id="A0A974RX61"/>
<evidence type="ECO:0000259" key="19">
    <source>
        <dbReference type="PROSITE" id="PS51483"/>
    </source>
</evidence>
<dbReference type="InterPro" id="IPR045864">
    <property type="entry name" value="aa-tRNA-synth_II/BPL/LPL"/>
</dbReference>
<dbReference type="FunFam" id="3.30.930.10:FF:000022">
    <property type="entry name" value="Phenylalanine--tRNA ligase beta subunit"/>
    <property type="match status" value="1"/>
</dbReference>
<dbReference type="CDD" id="cd02796">
    <property type="entry name" value="tRNA_bind_bactPheRS"/>
    <property type="match status" value="1"/>
</dbReference>
<proteinExistence type="inferred from homology"/>
<evidence type="ECO:0000256" key="13">
    <source>
        <dbReference type="ARBA" id="ARBA00023146"/>
    </source>
</evidence>
<protein>
    <recommendedName>
        <fullName evidence="15">Phenylalanine--tRNA ligase beta subunit</fullName>
        <ecNumber evidence="15">6.1.1.20</ecNumber>
    </recommendedName>
    <alternativeName>
        <fullName evidence="15">Phenylalanyl-tRNA synthetase beta subunit</fullName>
        <shortName evidence="15">PheRS</shortName>
    </alternativeName>
</protein>
<dbReference type="NCBIfam" id="NF045760">
    <property type="entry name" value="YtpR"/>
    <property type="match status" value="1"/>
</dbReference>
<keyword evidence="8 15" id="KW-0547">Nucleotide-binding</keyword>
<dbReference type="FunFam" id="3.30.70.380:FF:000001">
    <property type="entry name" value="Phenylalanine--tRNA ligase beta subunit"/>
    <property type="match status" value="1"/>
</dbReference>
<feature type="binding site" evidence="15">
    <location>
        <position position="454"/>
    </location>
    <ligand>
        <name>Mg(2+)</name>
        <dbReference type="ChEBI" id="CHEBI:18420"/>
        <note>shared with alpha subunit</note>
    </ligand>
</feature>
<dbReference type="InterPro" id="IPR004532">
    <property type="entry name" value="Phe-tRNA-ligase_IIc_bsu_bact"/>
</dbReference>
<dbReference type="InterPro" id="IPR020825">
    <property type="entry name" value="Phe-tRNA_synthase-like_B3/B4"/>
</dbReference>